<reference evidence="3" key="1">
    <citation type="journal article" date="2019" name="Int. J. Syst. Evol. Microbiol.">
        <title>The Global Catalogue of Microorganisms (GCM) 10K type strain sequencing project: providing services to taxonomists for standard genome sequencing and annotation.</title>
        <authorList>
            <consortium name="The Broad Institute Genomics Platform"/>
            <consortium name="The Broad Institute Genome Sequencing Center for Infectious Disease"/>
            <person name="Wu L."/>
            <person name="Ma J."/>
        </authorList>
    </citation>
    <scope>NUCLEOTIDE SEQUENCE [LARGE SCALE GENOMIC DNA]</scope>
    <source>
        <strain evidence="3">CCM 7640</strain>
    </source>
</reference>
<feature type="transmembrane region" description="Helical" evidence="1">
    <location>
        <begin position="20"/>
        <end position="37"/>
    </location>
</feature>
<dbReference type="Pfam" id="PF11292">
    <property type="entry name" value="DUF3093"/>
    <property type="match status" value="1"/>
</dbReference>
<protein>
    <recommendedName>
        <fullName evidence="4">DUF3093 domain-containing protein</fullName>
    </recommendedName>
</protein>
<evidence type="ECO:0000313" key="2">
    <source>
        <dbReference type="EMBL" id="GGD77849.1"/>
    </source>
</evidence>
<organism evidence="2 3">
    <name type="scientific">Microbacterium murale</name>
    <dbReference type="NCBI Taxonomy" id="1081040"/>
    <lineage>
        <taxon>Bacteria</taxon>
        <taxon>Bacillati</taxon>
        <taxon>Actinomycetota</taxon>
        <taxon>Actinomycetes</taxon>
        <taxon>Micrococcales</taxon>
        <taxon>Microbacteriaceae</taxon>
        <taxon>Microbacterium</taxon>
    </lineage>
</organism>
<dbReference type="InterPro" id="IPR021443">
    <property type="entry name" value="DUF3093"/>
</dbReference>
<keyword evidence="1" id="KW-0472">Membrane</keyword>
<dbReference type="RefSeq" id="WP_188436523.1">
    <property type="nucleotide sequence ID" value="NZ_BMCM01000003.1"/>
</dbReference>
<dbReference type="Proteomes" id="UP000629365">
    <property type="component" value="Unassembled WGS sequence"/>
</dbReference>
<evidence type="ECO:0000256" key="1">
    <source>
        <dbReference type="SAM" id="Phobius"/>
    </source>
</evidence>
<keyword evidence="1" id="KW-1133">Transmembrane helix</keyword>
<gene>
    <name evidence="2" type="ORF">GCM10007269_21010</name>
</gene>
<evidence type="ECO:0008006" key="4">
    <source>
        <dbReference type="Google" id="ProtNLM"/>
    </source>
</evidence>
<name>A0ABQ1RUH8_9MICO</name>
<keyword evidence="3" id="KW-1185">Reference proteome</keyword>
<proteinExistence type="predicted"/>
<dbReference type="EMBL" id="BMCM01000003">
    <property type="protein sequence ID" value="GGD77849.1"/>
    <property type="molecule type" value="Genomic_DNA"/>
</dbReference>
<keyword evidence="1" id="KW-0812">Transmembrane</keyword>
<feature type="transmembrane region" description="Helical" evidence="1">
    <location>
        <begin position="43"/>
        <end position="63"/>
    </location>
</feature>
<sequence>MQNPTPDTLVRYRERLSPSLWLLVTAAVVGPMVALSFTPLGSLLALLFGAAAALLLIITLMTASPAVRVIGTMLHAGSAHIDVRWLGTGVALTGEEAREARGTALPARGWHLIRGGIDGVVVIQNTDPDDPVTSWTISTRTPDRLLAAIRDAQIAASAHS</sequence>
<evidence type="ECO:0000313" key="3">
    <source>
        <dbReference type="Proteomes" id="UP000629365"/>
    </source>
</evidence>
<accession>A0ABQ1RUH8</accession>
<comment type="caution">
    <text evidence="2">The sequence shown here is derived from an EMBL/GenBank/DDBJ whole genome shotgun (WGS) entry which is preliminary data.</text>
</comment>